<dbReference type="InterPro" id="IPR024731">
    <property type="entry name" value="NELL2-like_EGF"/>
</dbReference>
<sequence>MKSTISCIRGSRVRRRRHTDRGIATEVAESVSRLTTNIIAEFTEPNFILCFHRCAVHRFCVAINYREKVEENKPNCQLTNTTKQKFDENASKKDKVWTFRKVDADRNLVTSCGGEVNECHNGGTMIWDPKKPFDCLCKEGYEGEFCKKDVDECSNESTHDCDTNANCTSSPGSYNCQCFSGFVGDGRNCSDFDECSENSTNDCDVNAKCSNSPASYNCQCFSGFLLCNITHSYFLFQDIDECSKNSTNDCDVNANCTNSPASYNCQCFSGFVGDGRNCSDIDECSENSTNDCDVNANCTNSPGSYNCQCFSGFVGDGRNCSDIDDCSNESTNYCDTNANCSNTPGSYNCQCLSGFVGDGRNCSGNESIDKVSKNTLSAEIFNFVGERLQESPTNNTRRIFLF</sequence>
<keyword evidence="3" id="KW-0677">Repeat</keyword>
<dbReference type="PROSITE" id="PS00010">
    <property type="entry name" value="ASX_HYDROXYL"/>
    <property type="match status" value="4"/>
</dbReference>
<dbReference type="InterPro" id="IPR001881">
    <property type="entry name" value="EGF-like_Ca-bd_dom"/>
</dbReference>
<keyword evidence="4 5" id="KW-1015">Disulfide bond</keyword>
<name>A0A6S7GJS0_PARCT</name>
<accession>A0A6S7GJS0</accession>
<dbReference type="InterPro" id="IPR018097">
    <property type="entry name" value="EGF_Ca-bd_CS"/>
</dbReference>
<dbReference type="PROSITE" id="PS00022">
    <property type="entry name" value="EGF_1"/>
    <property type="match status" value="1"/>
</dbReference>
<evidence type="ECO:0000256" key="1">
    <source>
        <dbReference type="ARBA" id="ARBA00022536"/>
    </source>
</evidence>
<gene>
    <name evidence="6" type="ORF">PACLA_8A013580</name>
</gene>
<evidence type="ECO:0000256" key="5">
    <source>
        <dbReference type="PROSITE-ProRule" id="PRU00076"/>
    </source>
</evidence>
<evidence type="ECO:0000313" key="6">
    <source>
        <dbReference type="EMBL" id="CAB3992198.1"/>
    </source>
</evidence>
<dbReference type="Pfam" id="PF07645">
    <property type="entry name" value="EGF_CA"/>
    <property type="match status" value="1"/>
</dbReference>
<dbReference type="InterPro" id="IPR009030">
    <property type="entry name" value="Growth_fac_rcpt_cys_sf"/>
</dbReference>
<evidence type="ECO:0000256" key="3">
    <source>
        <dbReference type="ARBA" id="ARBA00022737"/>
    </source>
</evidence>
<dbReference type="PROSITE" id="PS01186">
    <property type="entry name" value="EGF_2"/>
    <property type="match status" value="5"/>
</dbReference>
<organism evidence="6 7">
    <name type="scientific">Paramuricea clavata</name>
    <name type="common">Red gorgonian</name>
    <name type="synonym">Violescent sea-whip</name>
    <dbReference type="NCBI Taxonomy" id="317549"/>
    <lineage>
        <taxon>Eukaryota</taxon>
        <taxon>Metazoa</taxon>
        <taxon>Cnidaria</taxon>
        <taxon>Anthozoa</taxon>
        <taxon>Octocorallia</taxon>
        <taxon>Malacalcyonacea</taxon>
        <taxon>Plexauridae</taxon>
        <taxon>Paramuricea</taxon>
    </lineage>
</organism>
<dbReference type="InterPro" id="IPR000742">
    <property type="entry name" value="EGF"/>
</dbReference>
<dbReference type="GO" id="GO:0005509">
    <property type="term" value="F:calcium ion binding"/>
    <property type="evidence" value="ECO:0007669"/>
    <property type="project" value="InterPro"/>
</dbReference>
<keyword evidence="7" id="KW-1185">Reference proteome</keyword>
<dbReference type="InterPro" id="IPR000152">
    <property type="entry name" value="EGF-type_Asp/Asn_hydroxyl_site"/>
</dbReference>
<feature type="disulfide bond" evidence="5">
    <location>
        <begin position="137"/>
        <end position="146"/>
    </location>
</feature>
<evidence type="ECO:0000313" key="7">
    <source>
        <dbReference type="Proteomes" id="UP001152795"/>
    </source>
</evidence>
<dbReference type="FunFam" id="2.10.25.10:FF:000038">
    <property type="entry name" value="Fibrillin 2"/>
    <property type="match status" value="4"/>
</dbReference>
<protein>
    <submittedName>
        <fullName evidence="6">Fibrillin-2-like, partial</fullName>
    </submittedName>
</protein>
<dbReference type="InterPro" id="IPR049883">
    <property type="entry name" value="NOTCH1_EGF-like"/>
</dbReference>
<proteinExistence type="predicted"/>
<dbReference type="AlphaFoldDB" id="A0A6S7GJS0"/>
<dbReference type="Pfam" id="PF12947">
    <property type="entry name" value="EGF_3"/>
    <property type="match status" value="4"/>
</dbReference>
<dbReference type="PANTHER" id="PTHR24050">
    <property type="entry name" value="PA14 DOMAIN-CONTAINING PROTEIN"/>
    <property type="match status" value="1"/>
</dbReference>
<evidence type="ECO:0000256" key="2">
    <source>
        <dbReference type="ARBA" id="ARBA00022729"/>
    </source>
</evidence>
<comment type="caution">
    <text evidence="5">Lacks conserved residue(s) required for the propagation of feature annotation.</text>
</comment>
<dbReference type="PROSITE" id="PS50026">
    <property type="entry name" value="EGF_3"/>
    <property type="match status" value="6"/>
</dbReference>
<comment type="caution">
    <text evidence="6">The sequence shown here is derived from an EMBL/GenBank/DDBJ whole genome shotgun (WGS) entry which is preliminary data.</text>
</comment>
<dbReference type="SMART" id="SM00179">
    <property type="entry name" value="EGF_CA"/>
    <property type="match status" value="5"/>
</dbReference>
<reference evidence="6" key="1">
    <citation type="submission" date="2020-04" db="EMBL/GenBank/DDBJ databases">
        <authorList>
            <person name="Alioto T."/>
            <person name="Alioto T."/>
            <person name="Gomez Garrido J."/>
        </authorList>
    </citation>
    <scope>NUCLEOTIDE SEQUENCE</scope>
    <source>
        <strain evidence="6">A484AB</strain>
    </source>
</reference>
<dbReference type="InterPro" id="IPR052235">
    <property type="entry name" value="Nephronectin_domain"/>
</dbReference>
<dbReference type="EMBL" id="CACRXK020001999">
    <property type="protein sequence ID" value="CAB3992198.1"/>
    <property type="molecule type" value="Genomic_DNA"/>
</dbReference>
<dbReference type="PROSITE" id="PS01187">
    <property type="entry name" value="EGF_CA"/>
    <property type="match status" value="1"/>
</dbReference>
<dbReference type="OrthoDB" id="6130531at2759"/>
<dbReference type="Proteomes" id="UP001152795">
    <property type="component" value="Unassembled WGS sequence"/>
</dbReference>
<keyword evidence="1 5" id="KW-0245">EGF-like domain</keyword>
<keyword evidence="2" id="KW-0732">Signal</keyword>
<dbReference type="SMART" id="SM00181">
    <property type="entry name" value="EGF"/>
    <property type="match status" value="6"/>
</dbReference>
<dbReference type="SUPFAM" id="SSF57184">
    <property type="entry name" value="Growth factor receptor domain"/>
    <property type="match status" value="2"/>
</dbReference>
<dbReference type="Gene3D" id="2.10.25.10">
    <property type="entry name" value="Laminin"/>
    <property type="match status" value="6"/>
</dbReference>
<dbReference type="CDD" id="cd00054">
    <property type="entry name" value="EGF_CA"/>
    <property type="match status" value="5"/>
</dbReference>
<evidence type="ECO:0000256" key="4">
    <source>
        <dbReference type="ARBA" id="ARBA00023157"/>
    </source>
</evidence>
<dbReference type="PANTHER" id="PTHR24050:SF28">
    <property type="entry name" value="UROMODULIN-LIKE"/>
    <property type="match status" value="1"/>
</dbReference>